<organism evidence="5 6">
    <name type="scientific">Ectothiorhodospira mobilis</name>
    <dbReference type="NCBI Taxonomy" id="195064"/>
    <lineage>
        <taxon>Bacteria</taxon>
        <taxon>Pseudomonadati</taxon>
        <taxon>Pseudomonadota</taxon>
        <taxon>Gammaproteobacteria</taxon>
        <taxon>Chromatiales</taxon>
        <taxon>Ectothiorhodospiraceae</taxon>
        <taxon>Ectothiorhodospira</taxon>
    </lineage>
</organism>
<evidence type="ECO:0000313" key="5">
    <source>
        <dbReference type="EMBL" id="SFM25281.1"/>
    </source>
</evidence>
<dbReference type="InterPro" id="IPR035965">
    <property type="entry name" value="PAS-like_dom_sf"/>
</dbReference>
<dbReference type="SMART" id="SM00267">
    <property type="entry name" value="GGDEF"/>
    <property type="match status" value="1"/>
</dbReference>
<keyword evidence="6" id="KW-1185">Reference proteome</keyword>
<dbReference type="FunFam" id="3.30.70.270:FF:000001">
    <property type="entry name" value="Diguanylate cyclase domain protein"/>
    <property type="match status" value="1"/>
</dbReference>
<proteinExistence type="predicted"/>
<dbReference type="PROSITE" id="PS50112">
    <property type="entry name" value="PAS"/>
    <property type="match status" value="1"/>
</dbReference>
<dbReference type="InterPro" id="IPR052163">
    <property type="entry name" value="DGC-Regulatory_Protein"/>
</dbReference>
<dbReference type="GO" id="GO:0003824">
    <property type="term" value="F:catalytic activity"/>
    <property type="evidence" value="ECO:0007669"/>
    <property type="project" value="UniProtKB-ARBA"/>
</dbReference>
<dbReference type="SUPFAM" id="SSF55073">
    <property type="entry name" value="Nucleotide cyclase"/>
    <property type="match status" value="1"/>
</dbReference>
<name>A0A1I4PC06_ECTMO</name>
<sequence>MSGYMDPATDPLEGVIRALPLPALVLAPDGAIRAANPPARSRLGLSGAPKAWPALAELVPGAGGEALERWLADCPADGHPVSREVVLSLVGEASFPEVIHLARLDGGMRFLCTLDPLPGDGKGDAAAQPWRFALQGAGDGVWDWDLRTGRVRYCPRLRRILGYAEGDPFEESLDQWLHLLHPEDLPRVSSALQRHVQGGSERYTSEYRVRHRSGGWIWVLGRGRVIQRDADGRPLRVAGTLSDISERKHQEDELRRMASTDFLTGLANRRQFLGRMADELARVKRRPDHPAVVLMMDLDHFKSINDTYGHSTGDAVIRHVAELLRTVLRRMDLGARMGGEEFAALLPATALEDARGVAERLRRTIKSTPVVYRGGIVGVTVSIGLATLDPRDEDSDATLRRADLALYRAKGEGRNLVAVAGPPGTEDLESSPC</sequence>
<dbReference type="Gene3D" id="3.30.70.270">
    <property type="match status" value="1"/>
</dbReference>
<dbReference type="Pfam" id="PF08447">
    <property type="entry name" value="PAS_3"/>
    <property type="match status" value="1"/>
</dbReference>
<accession>A0A1I4PC06</accession>
<dbReference type="STRING" id="195064.SAMN05421721_101155"/>
<dbReference type="InterPro" id="IPR000014">
    <property type="entry name" value="PAS"/>
</dbReference>
<dbReference type="SMART" id="SM00086">
    <property type="entry name" value="PAC"/>
    <property type="match status" value="1"/>
</dbReference>
<evidence type="ECO:0000313" key="6">
    <source>
        <dbReference type="Proteomes" id="UP000199556"/>
    </source>
</evidence>
<dbReference type="InterPro" id="IPR001610">
    <property type="entry name" value="PAC"/>
</dbReference>
<dbReference type="EMBL" id="FOUO01000001">
    <property type="protein sequence ID" value="SFM25281.1"/>
    <property type="molecule type" value="Genomic_DNA"/>
</dbReference>
<evidence type="ECO:0000259" key="3">
    <source>
        <dbReference type="PROSITE" id="PS50113"/>
    </source>
</evidence>
<protein>
    <submittedName>
        <fullName evidence="5">PAS domain S-box-containing protein/diguanylate cyclase (GGDEF) domain-containing protein</fullName>
    </submittedName>
</protein>
<dbReference type="InterPro" id="IPR000160">
    <property type="entry name" value="GGDEF_dom"/>
</dbReference>
<dbReference type="NCBIfam" id="TIGR00254">
    <property type="entry name" value="GGDEF"/>
    <property type="match status" value="1"/>
</dbReference>
<dbReference type="AlphaFoldDB" id="A0A1I4PC06"/>
<dbReference type="PANTHER" id="PTHR46663">
    <property type="entry name" value="DIGUANYLATE CYCLASE DGCT-RELATED"/>
    <property type="match status" value="1"/>
</dbReference>
<dbReference type="PROSITE" id="PS50113">
    <property type="entry name" value="PAC"/>
    <property type="match status" value="1"/>
</dbReference>
<evidence type="ECO:0000259" key="2">
    <source>
        <dbReference type="PROSITE" id="PS50112"/>
    </source>
</evidence>
<dbReference type="NCBIfam" id="TIGR00229">
    <property type="entry name" value="sensory_box"/>
    <property type="match status" value="1"/>
</dbReference>
<dbReference type="InterPro" id="IPR029787">
    <property type="entry name" value="Nucleotide_cyclase"/>
</dbReference>
<evidence type="ECO:0000256" key="1">
    <source>
        <dbReference type="ARBA" id="ARBA00001946"/>
    </source>
</evidence>
<dbReference type="Proteomes" id="UP000199556">
    <property type="component" value="Unassembled WGS sequence"/>
</dbReference>
<reference evidence="5 6" key="1">
    <citation type="submission" date="2016-10" db="EMBL/GenBank/DDBJ databases">
        <authorList>
            <person name="de Groot N.N."/>
        </authorList>
    </citation>
    <scope>NUCLEOTIDE SEQUENCE [LARGE SCALE GENOMIC DNA]</scope>
    <source>
        <strain evidence="5 6">DSM 4180</strain>
    </source>
</reference>
<dbReference type="InterPro" id="IPR013655">
    <property type="entry name" value="PAS_fold_3"/>
</dbReference>
<dbReference type="Pfam" id="PF00990">
    <property type="entry name" value="GGDEF"/>
    <property type="match status" value="1"/>
</dbReference>
<dbReference type="PROSITE" id="PS50887">
    <property type="entry name" value="GGDEF"/>
    <property type="match status" value="1"/>
</dbReference>
<dbReference type="InterPro" id="IPR000700">
    <property type="entry name" value="PAS-assoc_C"/>
</dbReference>
<gene>
    <name evidence="5" type="ORF">SAMN05421721_101155</name>
</gene>
<dbReference type="CDD" id="cd01949">
    <property type="entry name" value="GGDEF"/>
    <property type="match status" value="1"/>
</dbReference>
<dbReference type="PANTHER" id="PTHR46663:SF4">
    <property type="entry name" value="DIGUANYLATE CYCLASE DGCT-RELATED"/>
    <property type="match status" value="1"/>
</dbReference>
<feature type="domain" description="PAS" evidence="2">
    <location>
        <begin position="126"/>
        <end position="199"/>
    </location>
</feature>
<dbReference type="SUPFAM" id="SSF55785">
    <property type="entry name" value="PYP-like sensor domain (PAS domain)"/>
    <property type="match status" value="1"/>
</dbReference>
<dbReference type="CDD" id="cd00130">
    <property type="entry name" value="PAS"/>
    <property type="match status" value="1"/>
</dbReference>
<dbReference type="Gene3D" id="3.30.450.20">
    <property type="entry name" value="PAS domain"/>
    <property type="match status" value="1"/>
</dbReference>
<dbReference type="InterPro" id="IPR043128">
    <property type="entry name" value="Rev_trsase/Diguanyl_cyclase"/>
</dbReference>
<evidence type="ECO:0000259" key="4">
    <source>
        <dbReference type="PROSITE" id="PS50887"/>
    </source>
</evidence>
<comment type="cofactor">
    <cofactor evidence="1">
        <name>Mg(2+)</name>
        <dbReference type="ChEBI" id="CHEBI:18420"/>
    </cofactor>
</comment>
<feature type="domain" description="PAC" evidence="3">
    <location>
        <begin position="203"/>
        <end position="256"/>
    </location>
</feature>
<feature type="domain" description="GGDEF" evidence="4">
    <location>
        <begin position="289"/>
        <end position="422"/>
    </location>
</feature>
<dbReference type="SMART" id="SM00091">
    <property type="entry name" value="PAS"/>
    <property type="match status" value="2"/>
</dbReference>